<dbReference type="PANTHER" id="PTHR12341">
    <property type="entry name" value="5'-&gt;3' EXORIBONUCLEASE"/>
    <property type="match status" value="1"/>
</dbReference>
<dbReference type="Pfam" id="PF17846">
    <property type="entry name" value="XRN_M"/>
    <property type="match status" value="2"/>
</dbReference>
<feature type="domain" description="Xrn1 N-terminal" evidence="4">
    <location>
        <begin position="1"/>
        <end position="198"/>
    </location>
</feature>
<feature type="domain" description="Xrn1 helical" evidence="5">
    <location>
        <begin position="244"/>
        <end position="337"/>
    </location>
</feature>
<evidence type="ECO:0000259" key="4">
    <source>
        <dbReference type="Pfam" id="PF03159"/>
    </source>
</evidence>
<evidence type="ECO:0000256" key="2">
    <source>
        <dbReference type="ARBA" id="ARBA00022801"/>
    </source>
</evidence>
<dbReference type="InterPro" id="IPR027073">
    <property type="entry name" value="5_3_exoribonuclease"/>
</dbReference>
<dbReference type="Gene3D" id="1.25.40.1050">
    <property type="match status" value="1"/>
</dbReference>
<dbReference type="Gene3D" id="3.40.50.12390">
    <property type="match status" value="1"/>
</dbReference>
<evidence type="ECO:0008006" key="7">
    <source>
        <dbReference type="Google" id="ProtNLM"/>
    </source>
</evidence>
<dbReference type="GO" id="GO:0000956">
    <property type="term" value="P:nuclear-transcribed mRNA catabolic process"/>
    <property type="evidence" value="ECO:0007669"/>
    <property type="project" value="TreeGrafter"/>
</dbReference>
<sequence length="511" mass="60963">MGVPSYFAWLYREHKNELITTKYMYDCNVLYLDFNCLIHPACKKRINMSQQEMFQSVLDYYHEIVNYIKPKKLIYIAIDGVVPLSKMDQQRKRRYRSAVDRIIHNELQEKYNMPIETNDFNMISPGTQFMQSIDNLDYTLPNCEVIVNPSSQPGEGEHKIMEHLRSNNTENAVVYGLDADLIFLCLLNYKKNCMLFRESTFFEKNPENGCPYYFVKIPEMRIYLHNNLVSDNEKTQVISSHYVQKTIIDYAYLCFLHGNDFLPHIPSMLIREGALEIVLECYKQLRQSKSFANIINKNKIVYENFLQIIEMISEKENEQFSKITNKRISRIKNYKEKIPSNYKEEIENYNYIEHKYEDKVRFGTNGWKTRYLKELHCKEIDILEGCQDYCNGMAWSLCYYTDKCIDWRWHYTSKYVPCMSDLLKHLKDNTLNPNFILKETTPLSVDVQLLYIMPPKSIMLLPEKLRSIMIKYSKYYPHNFELCTINKKLLWECEPLLPQLDIKKFEKELTS</sequence>
<keyword evidence="2" id="KW-0378">Hydrolase</keyword>
<evidence type="ECO:0000259" key="5">
    <source>
        <dbReference type="Pfam" id="PF17846"/>
    </source>
</evidence>
<name>A0A6C0J2A1_9ZZZZ</name>
<proteinExistence type="predicted"/>
<evidence type="ECO:0000256" key="1">
    <source>
        <dbReference type="ARBA" id="ARBA00022722"/>
    </source>
</evidence>
<dbReference type="GO" id="GO:0003723">
    <property type="term" value="F:RNA binding"/>
    <property type="evidence" value="ECO:0007669"/>
    <property type="project" value="TreeGrafter"/>
</dbReference>
<organism evidence="6">
    <name type="scientific">viral metagenome</name>
    <dbReference type="NCBI Taxonomy" id="1070528"/>
    <lineage>
        <taxon>unclassified sequences</taxon>
        <taxon>metagenomes</taxon>
        <taxon>organismal metagenomes</taxon>
    </lineage>
</organism>
<evidence type="ECO:0000313" key="6">
    <source>
        <dbReference type="EMBL" id="QHT99804.1"/>
    </source>
</evidence>
<evidence type="ECO:0000256" key="3">
    <source>
        <dbReference type="ARBA" id="ARBA00022839"/>
    </source>
</evidence>
<dbReference type="InterPro" id="IPR004859">
    <property type="entry name" value="Xrn1_N"/>
</dbReference>
<dbReference type="EMBL" id="MN740316">
    <property type="protein sequence ID" value="QHT99804.1"/>
    <property type="molecule type" value="Genomic_DNA"/>
</dbReference>
<reference evidence="6" key="1">
    <citation type="journal article" date="2020" name="Nature">
        <title>Giant virus diversity and host interactions through global metagenomics.</title>
        <authorList>
            <person name="Schulz F."/>
            <person name="Roux S."/>
            <person name="Paez-Espino D."/>
            <person name="Jungbluth S."/>
            <person name="Walsh D.A."/>
            <person name="Denef V.J."/>
            <person name="McMahon K.D."/>
            <person name="Konstantinidis K.T."/>
            <person name="Eloe-Fadrosh E.A."/>
            <person name="Kyrpides N.C."/>
            <person name="Woyke T."/>
        </authorList>
    </citation>
    <scope>NUCLEOTIDE SEQUENCE</scope>
    <source>
        <strain evidence="6">GVMAG-M-3300025727-45</strain>
    </source>
</reference>
<protein>
    <recommendedName>
        <fullName evidence="7">Xrn1 N-terminal domain-containing protein</fullName>
    </recommendedName>
</protein>
<dbReference type="Pfam" id="PF03159">
    <property type="entry name" value="XRN_N"/>
    <property type="match status" value="1"/>
</dbReference>
<dbReference type="InterPro" id="IPR041412">
    <property type="entry name" value="Xrn1_helical"/>
</dbReference>
<keyword evidence="3" id="KW-0269">Exonuclease</keyword>
<dbReference type="PANTHER" id="PTHR12341:SF41">
    <property type="entry name" value="5'-3' EXORIBONUCLEASE 2"/>
    <property type="match status" value="1"/>
</dbReference>
<dbReference type="GO" id="GO:0005634">
    <property type="term" value="C:nucleus"/>
    <property type="evidence" value="ECO:0007669"/>
    <property type="project" value="TreeGrafter"/>
</dbReference>
<keyword evidence="1" id="KW-0540">Nuclease</keyword>
<accession>A0A6C0J2A1</accession>
<dbReference type="GO" id="GO:0004534">
    <property type="term" value="F:5'-3' RNA exonuclease activity"/>
    <property type="evidence" value="ECO:0007669"/>
    <property type="project" value="TreeGrafter"/>
</dbReference>
<feature type="domain" description="Xrn1 helical" evidence="5">
    <location>
        <begin position="342"/>
        <end position="509"/>
    </location>
</feature>
<dbReference type="AlphaFoldDB" id="A0A6C0J2A1"/>